<evidence type="ECO:0000256" key="7">
    <source>
        <dbReference type="ARBA" id="ARBA00023136"/>
    </source>
</evidence>
<keyword evidence="7 8" id="KW-0472">Membrane</keyword>
<dbReference type="Pfam" id="PF08449">
    <property type="entry name" value="UAA"/>
    <property type="match status" value="1"/>
</dbReference>
<feature type="transmembrane region" description="Helical" evidence="8">
    <location>
        <begin position="125"/>
        <end position="143"/>
    </location>
</feature>
<keyword evidence="5 8" id="KW-0812">Transmembrane</keyword>
<dbReference type="EMBL" id="OU895877">
    <property type="protein sequence ID" value="CAG9797108.1"/>
    <property type="molecule type" value="Genomic_DNA"/>
</dbReference>
<name>A0A9N9RIA1_9DIPT</name>
<feature type="transmembrane region" description="Helical" evidence="8">
    <location>
        <begin position="357"/>
        <end position="377"/>
    </location>
</feature>
<dbReference type="GO" id="GO:0005789">
    <property type="term" value="C:endoplasmic reticulum membrane"/>
    <property type="evidence" value="ECO:0007669"/>
    <property type="project" value="TreeGrafter"/>
</dbReference>
<dbReference type="AlphaFoldDB" id="A0A9N9RIA1"/>
<evidence type="ECO:0000313" key="10">
    <source>
        <dbReference type="Proteomes" id="UP001153620"/>
    </source>
</evidence>
<accession>A0A9N9RIA1</accession>
<dbReference type="GO" id="GO:0000139">
    <property type="term" value="C:Golgi membrane"/>
    <property type="evidence" value="ECO:0007669"/>
    <property type="project" value="TreeGrafter"/>
</dbReference>
<reference evidence="9" key="1">
    <citation type="submission" date="2022-01" db="EMBL/GenBank/DDBJ databases">
        <authorList>
            <person name="King R."/>
        </authorList>
    </citation>
    <scope>NUCLEOTIDE SEQUENCE</scope>
</reference>
<dbReference type="SUPFAM" id="SSF103481">
    <property type="entry name" value="Multidrug resistance efflux transporter EmrE"/>
    <property type="match status" value="1"/>
</dbReference>
<keyword evidence="6 8" id="KW-1133">Transmembrane helix</keyword>
<dbReference type="OrthoDB" id="999962at2759"/>
<feature type="transmembrane region" description="Helical" evidence="8">
    <location>
        <begin position="289"/>
        <end position="307"/>
    </location>
</feature>
<dbReference type="InterPro" id="IPR013657">
    <property type="entry name" value="SCL35B1-4/HUT1"/>
</dbReference>
<dbReference type="InterPro" id="IPR037185">
    <property type="entry name" value="EmrE-like"/>
</dbReference>
<dbReference type="PANTHER" id="PTHR10778">
    <property type="entry name" value="SOLUTE CARRIER FAMILY 35 MEMBER B"/>
    <property type="match status" value="1"/>
</dbReference>
<feature type="transmembrane region" description="Helical" evidence="8">
    <location>
        <begin position="219"/>
        <end position="237"/>
    </location>
</feature>
<evidence type="ECO:0000256" key="3">
    <source>
        <dbReference type="ARBA" id="ARBA00022448"/>
    </source>
</evidence>
<keyword evidence="3" id="KW-0813">Transport</keyword>
<feature type="transmembrane region" description="Helical" evidence="8">
    <location>
        <begin position="62"/>
        <end position="84"/>
    </location>
</feature>
<evidence type="ECO:0000256" key="8">
    <source>
        <dbReference type="SAM" id="Phobius"/>
    </source>
</evidence>
<feature type="transmembrane region" description="Helical" evidence="8">
    <location>
        <begin position="178"/>
        <end position="199"/>
    </location>
</feature>
<protein>
    <submittedName>
        <fullName evidence="9">Uncharacterized protein</fullName>
    </submittedName>
</protein>
<proteinExistence type="inferred from homology"/>
<evidence type="ECO:0000256" key="6">
    <source>
        <dbReference type="ARBA" id="ARBA00022989"/>
    </source>
</evidence>
<feature type="transmembrane region" description="Helical" evidence="8">
    <location>
        <begin position="149"/>
        <end position="171"/>
    </location>
</feature>
<dbReference type="Proteomes" id="UP001153620">
    <property type="component" value="Chromosome 1"/>
</dbReference>
<gene>
    <name evidence="9" type="ORF">CHIRRI_LOCUS109</name>
</gene>
<comment type="similarity">
    <text evidence="2">Belongs to the nucleotide-sugar transporter family. SLC35B subfamily.</text>
</comment>
<evidence type="ECO:0000256" key="5">
    <source>
        <dbReference type="ARBA" id="ARBA00022692"/>
    </source>
</evidence>
<dbReference type="PANTHER" id="PTHR10778:SF4">
    <property type="entry name" value="NUCLEOTIDE SUGAR TRANSPORTER SLC35B4"/>
    <property type="match status" value="1"/>
</dbReference>
<dbReference type="GO" id="GO:0005462">
    <property type="term" value="F:UDP-N-acetylglucosamine transmembrane transporter activity"/>
    <property type="evidence" value="ECO:0007669"/>
    <property type="project" value="TreeGrafter"/>
</dbReference>
<keyword evidence="10" id="KW-1185">Reference proteome</keyword>
<evidence type="ECO:0000256" key="1">
    <source>
        <dbReference type="ARBA" id="ARBA00004127"/>
    </source>
</evidence>
<evidence type="ECO:0000313" key="9">
    <source>
        <dbReference type="EMBL" id="CAG9797108.1"/>
    </source>
</evidence>
<evidence type="ECO:0000256" key="2">
    <source>
        <dbReference type="ARBA" id="ARBA00010694"/>
    </source>
</evidence>
<organism evidence="9 10">
    <name type="scientific">Chironomus riparius</name>
    <dbReference type="NCBI Taxonomy" id="315576"/>
    <lineage>
        <taxon>Eukaryota</taxon>
        <taxon>Metazoa</taxon>
        <taxon>Ecdysozoa</taxon>
        <taxon>Arthropoda</taxon>
        <taxon>Hexapoda</taxon>
        <taxon>Insecta</taxon>
        <taxon>Pterygota</taxon>
        <taxon>Neoptera</taxon>
        <taxon>Endopterygota</taxon>
        <taxon>Diptera</taxon>
        <taxon>Nematocera</taxon>
        <taxon>Chironomoidea</taxon>
        <taxon>Chironomidae</taxon>
        <taxon>Chironominae</taxon>
        <taxon>Chironomus</taxon>
    </lineage>
</organism>
<sequence>MQVRKNSFRELFKLIGKVNGYEARSACYHNLIDVFNSRLSFKEMGKVKFLSVSPTLDMQLKAVLAICGVFLGCCSNVVFLELIVRFDPAAGHLVTFSQFFFIAIHGLISTSKFFSVKRIIPMRDYAILVTMFYVSTVCNNYAFNFNIPMPLLMIFRSGSLMANLILGILILNKKYDLWKYLSVILITIGICICTIVSGMSLDIKGDNNSRDKDYGFSMLFWWCIGIGMLTISLFVSARMGIFQEVLFKKNGKHPDEALFYAHLLPLPGFIPLLSNILDHASIAFQSSPVFIPILAIEMPIQVLYIIGNMLTQFLCIRSVYILTTECSSLTVTLVVTLRKFASLLFSIFYFRNPFTSYHWLGTLFVFIGTVIFVEIIPKIRDSCETRKQMKTIDKFYLDDTPRVHVSYKPLPQDDEKHNLDDN</sequence>
<feature type="transmembrane region" description="Helical" evidence="8">
    <location>
        <begin position="257"/>
        <end position="277"/>
    </location>
</feature>
<feature type="transmembrane region" description="Helical" evidence="8">
    <location>
        <begin position="90"/>
        <end position="113"/>
    </location>
</feature>
<reference evidence="9" key="2">
    <citation type="submission" date="2022-10" db="EMBL/GenBank/DDBJ databases">
        <authorList>
            <consortium name="ENA_rothamsted_submissions"/>
            <consortium name="culmorum"/>
            <person name="King R."/>
        </authorList>
    </citation>
    <scope>NUCLEOTIDE SEQUENCE</scope>
</reference>
<keyword evidence="4" id="KW-0762">Sugar transport</keyword>
<feature type="transmembrane region" description="Helical" evidence="8">
    <location>
        <begin position="319"/>
        <end position="337"/>
    </location>
</feature>
<dbReference type="GO" id="GO:0005464">
    <property type="term" value="F:UDP-xylose transmembrane transporter activity"/>
    <property type="evidence" value="ECO:0007669"/>
    <property type="project" value="TreeGrafter"/>
</dbReference>
<evidence type="ECO:0000256" key="4">
    <source>
        <dbReference type="ARBA" id="ARBA00022597"/>
    </source>
</evidence>
<comment type="subcellular location">
    <subcellularLocation>
        <location evidence="1">Endomembrane system</location>
        <topology evidence="1">Multi-pass membrane protein</topology>
    </subcellularLocation>
</comment>